<reference evidence="1 2" key="1">
    <citation type="submission" date="2023-08" db="EMBL/GenBank/DDBJ databases">
        <authorList>
            <person name="Park J.-S."/>
        </authorList>
    </citation>
    <scope>NUCLEOTIDE SEQUENCE [LARGE SCALE GENOMIC DNA]</scope>
    <source>
        <strain evidence="1 2">2205BS29-5</strain>
    </source>
</reference>
<accession>A0ABT9J979</accession>
<sequence length="67" mass="8023">MQHKLISATRLRNEVFDGASDMWLWRKLNDPTLEFPQPIRIAGRRYFREAEIFDWIEKQADEARGAM</sequence>
<organism evidence="1 2">
    <name type="scientific">Paracoccus spongiarum</name>
    <dbReference type="NCBI Taxonomy" id="3064387"/>
    <lineage>
        <taxon>Bacteria</taxon>
        <taxon>Pseudomonadati</taxon>
        <taxon>Pseudomonadota</taxon>
        <taxon>Alphaproteobacteria</taxon>
        <taxon>Rhodobacterales</taxon>
        <taxon>Paracoccaceae</taxon>
        <taxon>Paracoccus</taxon>
    </lineage>
</organism>
<evidence type="ECO:0000313" key="1">
    <source>
        <dbReference type="EMBL" id="MDP5306381.1"/>
    </source>
</evidence>
<protein>
    <submittedName>
        <fullName evidence="1">Transcriptional regulator</fullName>
    </submittedName>
</protein>
<comment type="caution">
    <text evidence="1">The sequence shown here is derived from an EMBL/GenBank/DDBJ whole genome shotgun (WGS) entry which is preliminary data.</text>
</comment>
<gene>
    <name evidence="1" type="ORF">Q5Y72_04670</name>
</gene>
<keyword evidence="2" id="KW-1185">Reference proteome</keyword>
<dbReference type="EMBL" id="JAVAMQ010000003">
    <property type="protein sequence ID" value="MDP5306381.1"/>
    <property type="molecule type" value="Genomic_DNA"/>
</dbReference>
<evidence type="ECO:0000313" key="2">
    <source>
        <dbReference type="Proteomes" id="UP001224997"/>
    </source>
</evidence>
<proteinExistence type="predicted"/>
<dbReference type="RefSeq" id="WP_305962230.1">
    <property type="nucleotide sequence ID" value="NZ_JAVAMQ010000003.1"/>
</dbReference>
<dbReference type="Proteomes" id="UP001224997">
    <property type="component" value="Unassembled WGS sequence"/>
</dbReference>
<name>A0ABT9J979_9RHOB</name>